<feature type="transmembrane region" description="Helical" evidence="9">
    <location>
        <begin position="1540"/>
        <end position="1569"/>
    </location>
</feature>
<feature type="transmembrane region" description="Helical" evidence="9">
    <location>
        <begin position="929"/>
        <end position="951"/>
    </location>
</feature>
<dbReference type="InterPro" id="IPR003439">
    <property type="entry name" value="ABC_transporter-like_ATP-bd"/>
</dbReference>
<evidence type="ECO:0000256" key="5">
    <source>
        <dbReference type="ARBA" id="ARBA00022741"/>
    </source>
</evidence>
<feature type="domain" description="ABC transmembrane type-1" evidence="11">
    <location>
        <begin position="81"/>
        <end position="365"/>
    </location>
</feature>
<dbReference type="EMBL" id="JADGKB010000001">
    <property type="protein sequence ID" value="KAJ3262479.1"/>
    <property type="molecule type" value="Genomic_DNA"/>
</dbReference>
<feature type="transmembrane region" description="Helical" evidence="9">
    <location>
        <begin position="746"/>
        <end position="775"/>
    </location>
</feature>
<dbReference type="InterPro" id="IPR044746">
    <property type="entry name" value="ABCC_6TM_D1"/>
</dbReference>
<keyword evidence="8 9" id="KW-0472">Membrane</keyword>
<dbReference type="CDD" id="cd18579">
    <property type="entry name" value="ABC_6TM_ABCC_D1"/>
    <property type="match status" value="1"/>
</dbReference>
<feature type="transmembrane region" description="Helical" evidence="9">
    <location>
        <begin position="1502"/>
        <end position="1520"/>
    </location>
</feature>
<dbReference type="FunFam" id="3.40.50.300:FF:000997">
    <property type="entry name" value="Multidrug resistance-associated protein 1"/>
    <property type="match status" value="2"/>
</dbReference>
<dbReference type="Gene3D" id="3.40.50.300">
    <property type="entry name" value="P-loop containing nucleotide triphosphate hydrolases"/>
    <property type="match status" value="4"/>
</dbReference>
<dbReference type="InterPro" id="IPR027417">
    <property type="entry name" value="P-loop_NTPase"/>
</dbReference>
<evidence type="ECO:0000256" key="8">
    <source>
        <dbReference type="ARBA" id="ARBA00023136"/>
    </source>
</evidence>
<dbReference type="InterPro" id="IPR050173">
    <property type="entry name" value="ABC_transporter_C-like"/>
</dbReference>
<keyword evidence="3 9" id="KW-0812">Transmembrane</keyword>
<dbReference type="SMART" id="SM00382">
    <property type="entry name" value="AAA"/>
    <property type="match status" value="4"/>
</dbReference>
<organism evidence="12 13">
    <name type="scientific">Boothiomyces macroporosus</name>
    <dbReference type="NCBI Taxonomy" id="261099"/>
    <lineage>
        <taxon>Eukaryota</taxon>
        <taxon>Fungi</taxon>
        <taxon>Fungi incertae sedis</taxon>
        <taxon>Chytridiomycota</taxon>
        <taxon>Chytridiomycota incertae sedis</taxon>
        <taxon>Chytridiomycetes</taxon>
        <taxon>Rhizophydiales</taxon>
        <taxon>Terramycetaceae</taxon>
        <taxon>Boothiomyces</taxon>
    </lineage>
</organism>
<comment type="caution">
    <text evidence="12">The sequence shown here is derived from an EMBL/GenBank/DDBJ whole genome shotgun (WGS) entry which is preliminary data.</text>
</comment>
<dbReference type="Gene3D" id="1.20.1560.10">
    <property type="entry name" value="ABC transporter type 1, transmembrane domain"/>
    <property type="match status" value="3"/>
</dbReference>
<dbReference type="SUPFAM" id="SSF52540">
    <property type="entry name" value="P-loop containing nucleoside triphosphate hydrolases"/>
    <property type="match status" value="4"/>
</dbReference>
<feature type="transmembrane region" description="Helical" evidence="9">
    <location>
        <begin position="957"/>
        <end position="978"/>
    </location>
</feature>
<keyword evidence="4" id="KW-0677">Repeat</keyword>
<dbReference type="SUPFAM" id="SSF90123">
    <property type="entry name" value="ABC transporter transmembrane region"/>
    <property type="match status" value="3"/>
</dbReference>
<feature type="domain" description="ABC transmembrane type-1" evidence="11">
    <location>
        <begin position="1506"/>
        <end position="1785"/>
    </location>
</feature>
<feature type="domain" description="ABC transporter" evidence="10">
    <location>
        <begin position="1022"/>
        <end position="1445"/>
    </location>
</feature>
<dbReference type="FunFam" id="1.20.1560.10:FF:000010">
    <property type="entry name" value="Multidrug resistance-associated ABC transporter"/>
    <property type="match status" value="2"/>
</dbReference>
<feature type="transmembrane region" description="Helical" evidence="9">
    <location>
        <begin position="1639"/>
        <end position="1657"/>
    </location>
</feature>
<feature type="transmembrane region" description="Helical" evidence="9">
    <location>
        <begin position="1751"/>
        <end position="1772"/>
    </location>
</feature>
<dbReference type="PROSITE" id="PS00211">
    <property type="entry name" value="ABC_TRANSPORTER_1"/>
    <property type="match status" value="4"/>
</dbReference>
<dbReference type="InterPro" id="IPR017871">
    <property type="entry name" value="ABC_transporter-like_CS"/>
</dbReference>
<evidence type="ECO:0000313" key="13">
    <source>
        <dbReference type="Proteomes" id="UP001210925"/>
    </source>
</evidence>
<dbReference type="CDD" id="cd03244">
    <property type="entry name" value="ABCC_MRP_domain2"/>
    <property type="match status" value="2"/>
</dbReference>
<feature type="transmembrane region" description="Helical" evidence="9">
    <location>
        <begin position="708"/>
        <end position="726"/>
    </location>
</feature>
<dbReference type="GO" id="GO:0016887">
    <property type="term" value="F:ATP hydrolysis activity"/>
    <property type="evidence" value="ECO:0007669"/>
    <property type="project" value="InterPro"/>
</dbReference>
<keyword evidence="5" id="KW-0547">Nucleotide-binding</keyword>
<feature type="domain" description="ABC transporter" evidence="10">
    <location>
        <begin position="1816"/>
        <end position="2051"/>
    </location>
</feature>
<evidence type="ECO:0000259" key="10">
    <source>
        <dbReference type="PROSITE" id="PS50893"/>
    </source>
</evidence>
<feature type="transmembrane region" description="Helical" evidence="9">
    <location>
        <begin position="1723"/>
        <end position="1745"/>
    </location>
</feature>
<dbReference type="FunFam" id="3.40.50.300:FF:000163">
    <property type="entry name" value="Multidrug resistance-associated protein member 4"/>
    <property type="match status" value="2"/>
</dbReference>
<dbReference type="InterPro" id="IPR036640">
    <property type="entry name" value="ABC1_TM_sf"/>
</dbReference>
<comment type="subcellular location">
    <subcellularLocation>
        <location evidence="1">Vacuole membrane</location>
        <topology evidence="1">Multi-pass membrane protein</topology>
    </subcellularLocation>
</comment>
<sequence length="2072" mass="230174">MEKVKRVEITPLNFLTIEWITPLMFLGARKPLEQSDLYDLAEANQADHLSRLLDPFWKDVQAKIKPSLIKTVAKHYGTRAVVGLTLQLLSVGCLLTFPTFVEQILLFLQPGYPHQDLYIHSGIGISFVIALLQLGKTLFEKTCQQIFYSIQVDIKAILIGAVYEKSLRLSRSSSNKYTQGKILNLINVDSEKISKSVAQFPQLAASPVTIVVSLILLGFRISYTVLGGTAMLIIILMLQSRVVQYIGKYQKQFLGYGDKRLKAVRELLYGIKIIKYRALENYFNERIGKIRDSQLQVLKSFNLLQVLFMGMVEIAPISMPITAFLIYSATNGDISPQTIFPALLLFNNLAKPMMVIPQVFNSLMMAKVSWIRLEEFLCAEEYQEIKIMQTESDMDNHIEIKSGCFQWEKLNLPVNGRREQPKIIGIVPKDESQVTVAPELKDGFKLDNISISVKKGAKVAIVGPVGAGKSSLLSAIIGEMPKLAGDVSIGGRLAYCSQQPWILTDTIEGNIVFNSELDQDRLDAILEATGLDKDMKQFPAGAKTGIGEKGVNLSGGQKARVSLARAMYQDADIVILDDPISALDAQVGRKVFTDALKRYMHDKTVILVTHQLHFLPEVDHIIVLDNGKIAEQGSFKELMASGKSLSEMMQNYAIDHEDESKTEKKVKEDSDGKKEDKAEIIVAEDQERGVINFDVYFHYFENAGGMKFIISVAVTGVLSAISQVINNLWLSWWTSNKFKLDQNSYMWIYGALGIGQFLTLIVLISTLIIGSYVACKVYHKKALTSLLRAPMGFFDSQPVGRILNRMSKDIESMDQEIWIMIYLVVLSLTSLASSIGLLIYVDYRLLAIIVPLVILFYFMIIYFQRSNREFKRFESTNRSPLYSHVSETMAGIATVKAYGVERQFIEKERRLINESNIPTFLRLFASTWIAMRMEMLTSLMTLMLCLLGTVFGNDPSLIGLALTYTVTFAGLLSLLLMASTQLENAFNSVERLSVYCEKLPMEGAVKKETDPSLEQWPSVGSIEFRNIVMAYPSRPDLPVLKDISFGIKAGEKVGIIGRTGSGKSSLMTALFRIVELSSGSIVIDGVDISSIGLDALRKSIQIIPQEPVLFTGTIRDNLDVEALYSDPEIWEILGLIGLKDYVSSLTERLDSPVAENGENLSVGQRQLICLGRAILLKPRILIMDEATASVDAEADKLIQASLKSHFANTTVLSIAHRLNTIADFDRVLVLEYGEKKEYDTPHALLSNPSSLFSQLAGATGATNAAGPSAIIGEMPKLAGDVSIGGRLAYCSQQPWILTDTIEGNIVFNSELDQDRLDAILEATGLDKDMKQFPAGAKTGIGEKGVNLSGGQKARVSLARAMYQDADIVILDDPISALDAQVGRKVFTDALKRYMHDKTVILVTHQLHFLPEVDHIIVLDNGKIAEQGSFKELMASGKSLSEMMQNYAIDHEDESKTEKKVKEDSDGKKEDKAEIIVAEDQERGVINFDVYFHYFENAGGMKFIISVAVTGVLSAISQVINNLWLSWWTSNKFKLDQNSYMWIYGALGIGQFLTLIVLISTLIIGSYVACKVYHKKALTSLLRAPMGFFDSQPVGRILNRMSKDIESMDQEIWIMIYLVVLSLTSLASSIGLLIYVDYRLLAIIVPLVILFYFMIIYFQRSNREFKRFESTNRSPLYSHVSETMAGIATVKAYGVERQFIEKERRLINESNIPTFLRLFASTWIAMRMEMLTSLMTLMLCLLGTVFGNDPSLIGLALTYTVTFAGLLSLLLMASTQLENAFNSVERLSVYCEKLPMEGAVKKETDPSLEQWPSVGSIEFRNIVMAYPSRPDLPVLKDISFGIKAGEKVGIIGRTGSGKSSLMTALFRIVELSSGSIVIDGVDISSIGLDALRKSIQIIPQEPVLFTGTIRDNLDVEALYSDPEIWEILGLIGLKDYVSSLTERLDSPVAENGENLSVGQRQLICLGRAILLKPRILIMDEATASVDAEADKLIQASLKSHFANTTVLSIAHRLNTIADFDRVLVLEYGEKKEYDTPHALLSNPSSLFSQLAGATGATNAALLRDIAKDKHNTK</sequence>
<feature type="transmembrane region" description="Helical" evidence="9">
    <location>
        <begin position="117"/>
        <end position="134"/>
    </location>
</feature>
<feature type="domain" description="ABC transmembrane type-1" evidence="11">
    <location>
        <begin position="712"/>
        <end position="991"/>
    </location>
</feature>
<dbReference type="Pfam" id="PF00005">
    <property type="entry name" value="ABC_tran"/>
    <property type="match status" value="4"/>
</dbReference>
<evidence type="ECO:0000256" key="3">
    <source>
        <dbReference type="ARBA" id="ARBA00022692"/>
    </source>
</evidence>
<dbReference type="CDD" id="cd03250">
    <property type="entry name" value="ABCC_MRP_domain1"/>
    <property type="match status" value="2"/>
</dbReference>
<evidence type="ECO:0000259" key="11">
    <source>
        <dbReference type="PROSITE" id="PS50929"/>
    </source>
</evidence>
<dbReference type="Proteomes" id="UP001210925">
    <property type="component" value="Unassembled WGS sequence"/>
</dbReference>
<feature type="domain" description="ABC transporter" evidence="10">
    <location>
        <begin position="426"/>
        <end position="651"/>
    </location>
</feature>
<dbReference type="InterPro" id="IPR003593">
    <property type="entry name" value="AAA+_ATPase"/>
</dbReference>
<dbReference type="GO" id="GO:0005524">
    <property type="term" value="F:ATP binding"/>
    <property type="evidence" value="ECO:0007669"/>
    <property type="project" value="UniProtKB-KW"/>
</dbReference>
<evidence type="ECO:0000313" key="12">
    <source>
        <dbReference type="EMBL" id="KAJ3262479.1"/>
    </source>
</evidence>
<evidence type="ECO:0000256" key="2">
    <source>
        <dbReference type="ARBA" id="ARBA00022448"/>
    </source>
</evidence>
<accession>A0AAD5YBC0</accession>
<dbReference type="PANTHER" id="PTHR24223">
    <property type="entry name" value="ATP-BINDING CASSETTE SUB-FAMILY C"/>
    <property type="match status" value="1"/>
</dbReference>
<keyword evidence="6" id="KW-0067">ATP-binding</keyword>
<proteinExistence type="predicted"/>
<keyword evidence="7 9" id="KW-1133">Transmembrane helix</keyword>
<reference evidence="12" key="1">
    <citation type="submission" date="2020-05" db="EMBL/GenBank/DDBJ databases">
        <title>Phylogenomic resolution of chytrid fungi.</title>
        <authorList>
            <person name="Stajich J.E."/>
            <person name="Amses K."/>
            <person name="Simmons R."/>
            <person name="Seto K."/>
            <person name="Myers J."/>
            <person name="Bonds A."/>
            <person name="Quandt C.A."/>
            <person name="Barry K."/>
            <person name="Liu P."/>
            <person name="Grigoriev I."/>
            <person name="Longcore J.E."/>
            <person name="James T.Y."/>
        </authorList>
    </citation>
    <scope>NUCLEOTIDE SEQUENCE</scope>
    <source>
        <strain evidence="12">PLAUS21</strain>
    </source>
</reference>
<evidence type="ECO:0000256" key="7">
    <source>
        <dbReference type="ARBA" id="ARBA00022989"/>
    </source>
</evidence>
<protein>
    <submittedName>
        <fullName evidence="12">Multidrug resistance-associated protein 1</fullName>
    </submittedName>
</protein>
<feature type="transmembrane region" description="Helical" evidence="9">
    <location>
        <begin position="210"/>
        <end position="238"/>
    </location>
</feature>
<keyword evidence="13" id="KW-1185">Reference proteome</keyword>
<name>A0AAD5YBC0_9FUNG</name>
<evidence type="ECO:0000256" key="6">
    <source>
        <dbReference type="ARBA" id="ARBA00022840"/>
    </source>
</evidence>
<dbReference type="GO" id="GO:0140359">
    <property type="term" value="F:ABC-type transporter activity"/>
    <property type="evidence" value="ECO:0007669"/>
    <property type="project" value="InterPro"/>
</dbReference>
<dbReference type="GO" id="GO:0000329">
    <property type="term" value="C:fungal-type vacuole membrane"/>
    <property type="evidence" value="ECO:0007669"/>
    <property type="project" value="UniProtKB-ARBA"/>
</dbReference>
<feature type="transmembrane region" description="Helical" evidence="9">
    <location>
        <begin position="817"/>
        <end position="839"/>
    </location>
</feature>
<feature type="transmembrane region" description="Helical" evidence="9">
    <location>
        <begin position="845"/>
        <end position="863"/>
    </location>
</feature>
<dbReference type="InterPro" id="IPR011527">
    <property type="entry name" value="ABC1_TM_dom"/>
</dbReference>
<gene>
    <name evidence="12" type="primary">ABCC1_1</name>
    <name evidence="12" type="ORF">HK103_000008</name>
</gene>
<dbReference type="PROSITE" id="PS50893">
    <property type="entry name" value="ABC_TRANSPORTER_2"/>
    <property type="match status" value="3"/>
</dbReference>
<evidence type="ECO:0000256" key="1">
    <source>
        <dbReference type="ARBA" id="ARBA00004128"/>
    </source>
</evidence>
<feature type="transmembrane region" description="Helical" evidence="9">
    <location>
        <begin position="1611"/>
        <end position="1633"/>
    </location>
</feature>
<dbReference type="PANTHER" id="PTHR24223:SF443">
    <property type="entry name" value="MULTIDRUG-RESISTANCE LIKE PROTEIN 1, ISOFORM I"/>
    <property type="match status" value="1"/>
</dbReference>
<keyword evidence="2" id="KW-0813">Transport</keyword>
<evidence type="ECO:0000256" key="4">
    <source>
        <dbReference type="ARBA" id="ARBA00022737"/>
    </source>
</evidence>
<dbReference type="PROSITE" id="PS50929">
    <property type="entry name" value="ABC_TM1F"/>
    <property type="match status" value="3"/>
</dbReference>
<dbReference type="Pfam" id="PF00664">
    <property type="entry name" value="ABC_membrane"/>
    <property type="match status" value="3"/>
</dbReference>
<feature type="transmembrane region" description="Helical" evidence="9">
    <location>
        <begin position="76"/>
        <end position="97"/>
    </location>
</feature>
<dbReference type="NCBIfam" id="NF010167">
    <property type="entry name" value="PRK13648.1"/>
    <property type="match status" value="5"/>
</dbReference>
<evidence type="ECO:0000256" key="9">
    <source>
        <dbReference type="SAM" id="Phobius"/>
    </source>
</evidence>